<protein>
    <recommendedName>
        <fullName evidence="2">WW domain-containing protein</fullName>
    </recommendedName>
</protein>
<dbReference type="PROSITE" id="PS50020">
    <property type="entry name" value="WW_DOMAIN_2"/>
    <property type="match status" value="1"/>
</dbReference>
<gene>
    <name evidence="3" type="ORF">CCMP2556_LOCUS40077</name>
</gene>
<evidence type="ECO:0000313" key="4">
    <source>
        <dbReference type="Proteomes" id="UP001642484"/>
    </source>
</evidence>
<feature type="domain" description="WW" evidence="2">
    <location>
        <begin position="523"/>
        <end position="557"/>
    </location>
</feature>
<dbReference type="Proteomes" id="UP001642484">
    <property type="component" value="Unassembled WGS sequence"/>
</dbReference>
<feature type="region of interest" description="Disordered" evidence="1">
    <location>
        <begin position="547"/>
        <end position="569"/>
    </location>
</feature>
<dbReference type="InterPro" id="IPR001202">
    <property type="entry name" value="WW_dom"/>
</dbReference>
<reference evidence="3 4" key="1">
    <citation type="submission" date="2024-02" db="EMBL/GenBank/DDBJ databases">
        <authorList>
            <person name="Chen Y."/>
            <person name="Shah S."/>
            <person name="Dougan E. K."/>
            <person name="Thang M."/>
            <person name="Chan C."/>
        </authorList>
    </citation>
    <scope>NUCLEOTIDE SEQUENCE [LARGE SCALE GENOMIC DNA]</scope>
</reference>
<dbReference type="SUPFAM" id="SSF51045">
    <property type="entry name" value="WW domain"/>
    <property type="match status" value="1"/>
</dbReference>
<proteinExistence type="predicted"/>
<dbReference type="EMBL" id="CAXAMN010023906">
    <property type="protein sequence ID" value="CAK9082014.1"/>
    <property type="molecule type" value="Genomic_DNA"/>
</dbReference>
<feature type="compositionally biased region" description="Basic residues" evidence="1">
    <location>
        <begin position="63"/>
        <end position="83"/>
    </location>
</feature>
<name>A0ABP0Q4V7_9DINO</name>
<sequence>MPRRPAHGQEEEATDEVAQAETGIRGEDSREEPDHSETREAGKSDKRDNKKRSKDKKGEIRKDKRKKDKKDKKDKKEKAKRHELKAFGRAKDRKRKQTAEEKEREWNSFLSFELNEAPSQPSSNLPNAGITFEVSQHETRPAPADPISSDPVHDPVMELRRRIEQLLVSSGGESTVGRAEAKLRTTLNSKVLSSFSITPASDRSTSNAIIRLTAKQACALLEEPSLQLAALEESYFALGEEVLQSGLDFSNEDRFRDLFDDFLAKREDLRMASQRMEPKKPYIPRTRRAKRSHRDLPPMTEDEKNLLHDVRRVMKALSHDTWIPLSQLLEDAKIRRARWKLPLGLSLWQWLSLRCDEQLTTVNQGSDMLLQLSEGAVPQKGLRMSNEERRQQLSEAVFETLAVLQRDFPQGGGLDVDDLRQVPAVSRLQFERAALIQALKKQRTLEVSSRGGRLMVRLRDAPQQGEPKERNGPVKTIDRLETEKVDGTVPEPGASKSLIPDRPLPINVADWQREQEYWFKGMKPLPEGWIRCLSRNSKQMYYYDTKNCKSASQEPQEPAQPRTPMAMPG</sequence>
<keyword evidence="4" id="KW-1185">Reference proteome</keyword>
<feature type="compositionally biased region" description="Basic and acidic residues" evidence="1">
    <location>
        <begin position="24"/>
        <end position="48"/>
    </location>
</feature>
<feature type="region of interest" description="Disordered" evidence="1">
    <location>
        <begin position="460"/>
        <end position="501"/>
    </location>
</feature>
<organism evidence="3 4">
    <name type="scientific">Durusdinium trenchii</name>
    <dbReference type="NCBI Taxonomy" id="1381693"/>
    <lineage>
        <taxon>Eukaryota</taxon>
        <taxon>Sar</taxon>
        <taxon>Alveolata</taxon>
        <taxon>Dinophyceae</taxon>
        <taxon>Suessiales</taxon>
        <taxon>Symbiodiniaceae</taxon>
        <taxon>Durusdinium</taxon>
    </lineage>
</organism>
<comment type="caution">
    <text evidence="3">The sequence shown here is derived from an EMBL/GenBank/DDBJ whole genome shotgun (WGS) entry which is preliminary data.</text>
</comment>
<dbReference type="Gene3D" id="2.20.70.10">
    <property type="match status" value="1"/>
</dbReference>
<dbReference type="InterPro" id="IPR036020">
    <property type="entry name" value="WW_dom_sf"/>
</dbReference>
<evidence type="ECO:0000256" key="1">
    <source>
        <dbReference type="SAM" id="MobiDB-lite"/>
    </source>
</evidence>
<feature type="compositionally biased region" description="Basic and acidic residues" evidence="1">
    <location>
        <begin position="466"/>
        <end position="486"/>
    </location>
</feature>
<evidence type="ECO:0000313" key="3">
    <source>
        <dbReference type="EMBL" id="CAK9082014.1"/>
    </source>
</evidence>
<evidence type="ECO:0000259" key="2">
    <source>
        <dbReference type="PROSITE" id="PS50020"/>
    </source>
</evidence>
<accession>A0ABP0Q4V7</accession>
<feature type="region of interest" description="Disordered" evidence="1">
    <location>
        <begin position="1"/>
        <end position="105"/>
    </location>
</feature>